<dbReference type="Gene3D" id="3.40.50.1820">
    <property type="entry name" value="alpha/beta hydrolase"/>
    <property type="match status" value="1"/>
</dbReference>
<dbReference type="InterPro" id="IPR029058">
    <property type="entry name" value="AB_hydrolase_fold"/>
</dbReference>
<organism evidence="3 4">
    <name type="scientific">Acanthopleuribacter pedis</name>
    <dbReference type="NCBI Taxonomy" id="442870"/>
    <lineage>
        <taxon>Bacteria</taxon>
        <taxon>Pseudomonadati</taxon>
        <taxon>Acidobacteriota</taxon>
        <taxon>Holophagae</taxon>
        <taxon>Acanthopleuribacterales</taxon>
        <taxon>Acanthopleuribacteraceae</taxon>
        <taxon>Acanthopleuribacter</taxon>
    </lineage>
</organism>
<protein>
    <submittedName>
        <fullName evidence="3">Alpha/beta fold hydrolase</fullName>
    </submittedName>
</protein>
<reference evidence="3" key="1">
    <citation type="submission" date="2021-03" db="EMBL/GenBank/DDBJ databases">
        <authorList>
            <person name="Wang G."/>
        </authorList>
    </citation>
    <scope>NUCLEOTIDE SEQUENCE</scope>
    <source>
        <strain evidence="3">KCTC 12899</strain>
    </source>
</reference>
<dbReference type="AlphaFoldDB" id="A0A8J7QEC6"/>
<feature type="transmembrane region" description="Helical" evidence="1">
    <location>
        <begin position="150"/>
        <end position="169"/>
    </location>
</feature>
<evidence type="ECO:0000256" key="1">
    <source>
        <dbReference type="SAM" id="Phobius"/>
    </source>
</evidence>
<comment type="caution">
    <text evidence="3">The sequence shown here is derived from an EMBL/GenBank/DDBJ whole genome shotgun (WGS) entry which is preliminary data.</text>
</comment>
<dbReference type="Proteomes" id="UP000664417">
    <property type="component" value="Unassembled WGS sequence"/>
</dbReference>
<name>A0A8J7QEC6_9BACT</name>
<dbReference type="Pfam" id="PF12146">
    <property type="entry name" value="Hydrolase_4"/>
    <property type="match status" value="1"/>
</dbReference>
<dbReference type="InterPro" id="IPR017208">
    <property type="entry name" value="UCP037442_abhydr"/>
</dbReference>
<dbReference type="InterPro" id="IPR022742">
    <property type="entry name" value="Hydrolase_4"/>
</dbReference>
<dbReference type="EMBL" id="JAFREP010000034">
    <property type="protein sequence ID" value="MBO1322339.1"/>
    <property type="molecule type" value="Genomic_DNA"/>
</dbReference>
<sequence>MSLFEQCAIKTEDDFPLVARFFEPEQAAVGTIVIAPAMGVGQKFYQDFAEWLQGQNYRVVTFDYRGIGFSRYGSLRGLKADIFTWAQKDCGAVLAEIKRRGYEDPLTWIGHSLGGQILPLVPNHEMVRKMVTVATGSGYWRENSPSLKRMVWWLWYFLVPLSLPLFGYFPGKRFRKVGDLPKGVMAQWRRWCMNREYSVGVEGDAVRDLYASVQQPITSLSFEDDQYMSLRNTESIHSFYRGSDLCLKRLSPKDTDGQAIGHFGFFRAKFKESLWRAHLLPELQV</sequence>
<dbReference type="GO" id="GO:0016787">
    <property type="term" value="F:hydrolase activity"/>
    <property type="evidence" value="ECO:0007669"/>
    <property type="project" value="UniProtKB-KW"/>
</dbReference>
<feature type="domain" description="Serine aminopeptidase S33" evidence="2">
    <location>
        <begin position="29"/>
        <end position="158"/>
    </location>
</feature>
<keyword evidence="1" id="KW-0812">Transmembrane</keyword>
<keyword evidence="1" id="KW-1133">Transmembrane helix</keyword>
<keyword evidence="1" id="KW-0472">Membrane</keyword>
<accession>A0A8J7QEC6</accession>
<gene>
    <name evidence="3" type="ORF">J3U88_27955</name>
</gene>
<evidence type="ECO:0000259" key="2">
    <source>
        <dbReference type="Pfam" id="PF12146"/>
    </source>
</evidence>
<keyword evidence="4" id="KW-1185">Reference proteome</keyword>
<proteinExistence type="predicted"/>
<dbReference type="SUPFAM" id="SSF53474">
    <property type="entry name" value="alpha/beta-Hydrolases"/>
    <property type="match status" value="1"/>
</dbReference>
<keyword evidence="3" id="KW-0378">Hydrolase</keyword>
<evidence type="ECO:0000313" key="4">
    <source>
        <dbReference type="Proteomes" id="UP000664417"/>
    </source>
</evidence>
<evidence type="ECO:0000313" key="3">
    <source>
        <dbReference type="EMBL" id="MBO1322339.1"/>
    </source>
</evidence>
<dbReference type="RefSeq" id="WP_207862312.1">
    <property type="nucleotide sequence ID" value="NZ_JAFREP010000034.1"/>
</dbReference>
<dbReference type="PIRSF" id="PIRSF037442">
    <property type="entry name" value="UCP037442_abhydr"/>
    <property type="match status" value="1"/>
</dbReference>